<feature type="transmembrane region" description="Helical" evidence="1">
    <location>
        <begin position="43"/>
        <end position="68"/>
    </location>
</feature>
<dbReference type="InterPro" id="IPR010656">
    <property type="entry name" value="DctM"/>
</dbReference>
<evidence type="ECO:0000259" key="2">
    <source>
        <dbReference type="Pfam" id="PF06808"/>
    </source>
</evidence>
<feature type="domain" description="TRAP C4-dicarboxylate transport system permease DctM subunit" evidence="2">
    <location>
        <begin position="143"/>
        <end position="618"/>
    </location>
</feature>
<feature type="transmembrane region" description="Helical" evidence="1">
    <location>
        <begin position="658"/>
        <end position="685"/>
    </location>
</feature>
<feature type="transmembrane region" description="Helical" evidence="1">
    <location>
        <begin position="74"/>
        <end position="90"/>
    </location>
</feature>
<feature type="transmembrane region" description="Helical" evidence="1">
    <location>
        <begin position="474"/>
        <end position="495"/>
    </location>
</feature>
<feature type="transmembrane region" description="Helical" evidence="1">
    <location>
        <begin position="323"/>
        <end position="345"/>
    </location>
</feature>
<organism evidence="3 4">
    <name type="scientific">Halarsenatibacter silvermanii</name>
    <dbReference type="NCBI Taxonomy" id="321763"/>
    <lineage>
        <taxon>Bacteria</taxon>
        <taxon>Bacillati</taxon>
        <taxon>Bacillota</taxon>
        <taxon>Clostridia</taxon>
        <taxon>Halanaerobiales</taxon>
        <taxon>Halarsenatibacteraceae</taxon>
        <taxon>Halarsenatibacter</taxon>
    </lineage>
</organism>
<feature type="transmembrane region" description="Helical" evidence="1">
    <location>
        <begin position="365"/>
        <end position="389"/>
    </location>
</feature>
<feature type="transmembrane region" description="Helical" evidence="1">
    <location>
        <begin position="102"/>
        <end position="120"/>
    </location>
</feature>
<dbReference type="RefSeq" id="WP_089759835.1">
    <property type="nucleotide sequence ID" value="NZ_FNGO01000009.1"/>
</dbReference>
<feature type="transmembrane region" description="Helical" evidence="1">
    <location>
        <begin position="623"/>
        <end position="646"/>
    </location>
</feature>
<keyword evidence="1" id="KW-0472">Membrane</keyword>
<feature type="transmembrane region" description="Helical" evidence="1">
    <location>
        <begin position="596"/>
        <end position="616"/>
    </location>
</feature>
<name>A0A1G9N178_9FIRM</name>
<dbReference type="Proteomes" id="UP000199476">
    <property type="component" value="Unassembled WGS sequence"/>
</dbReference>
<keyword evidence="4" id="KW-1185">Reference proteome</keyword>
<evidence type="ECO:0000313" key="4">
    <source>
        <dbReference type="Proteomes" id="UP000199476"/>
    </source>
</evidence>
<keyword evidence="1" id="KW-0812">Transmembrane</keyword>
<dbReference type="OrthoDB" id="9759894at2"/>
<feature type="transmembrane region" description="Helical" evidence="1">
    <location>
        <begin position="507"/>
        <end position="527"/>
    </location>
</feature>
<dbReference type="PANTHER" id="PTHR43849">
    <property type="entry name" value="BLL3936 PROTEIN"/>
    <property type="match status" value="1"/>
</dbReference>
<feature type="transmembrane region" description="Helical" evidence="1">
    <location>
        <begin position="401"/>
        <end position="418"/>
    </location>
</feature>
<dbReference type="PANTHER" id="PTHR43849:SF2">
    <property type="entry name" value="BLL3936 PROTEIN"/>
    <property type="match status" value="1"/>
</dbReference>
<dbReference type="Pfam" id="PF06808">
    <property type="entry name" value="DctM"/>
    <property type="match status" value="1"/>
</dbReference>
<sequence>MESDNHEGTDKENLEGIEIEREEGVEKEVEEKIGKKRILRGKWAVIAMIVGILASIFHFYTAGFGILLTFEQRSVHLAFLMFLAFIMFPLTSGQKDKGKVPWYDIVLALLAVASMLYIYFNHEAIVRRAGRPTTEDLVMGTIAIIMVLEATRRTINIALPLIAVLFLGYAFLGPHMPGPLAHRGYSLTRVVGHQFLTTEGIFGIPIGVSATFVYLFVLFGTVLEQSGIGNYLIKAVFAALGHQRGGPAKAAVVTSGLMGMISGSSIANTVTTGSFTIPLMKKMGFSSEVAGGVESAASTNGQFLPPIMGAAAFIMIEFTGYSYVYIISAAFLPAILAYVAIFGMVHIESIKQGISGLSREEKDPLIPTLLRGIYFLIPIAVLIYLLVIVRSTPFRAAYESIWVAIFVSLLVKIFLYYWCRRKNWTPGSVKEEDLPIDPTRESKGGLFSIGEVNKAFWKELGEAFADGAHKMVTVAMACACAGIIIGVVSMTGLGLRMSSLLVRIGRGSLFLTLLLTVFASVLLGMGIPTTAKYVMLATLVAPALVELGVPLIAAHLFILYFGVKADVTPPVALAAYAAAGVSGGDPFMSGVQGFKFSLAALLLPFIFVYNPVLLMIDATIPQVVWAAITALIGMFAWSAGIENFLFTRTSWLERIALFGFGLIVVITGLTNDIIGLVGLAAVYVWQRRKAGLPLLPKLFRSDEES</sequence>
<dbReference type="AlphaFoldDB" id="A0A1G9N178"/>
<evidence type="ECO:0000256" key="1">
    <source>
        <dbReference type="SAM" id="Phobius"/>
    </source>
</evidence>
<evidence type="ECO:0000313" key="3">
    <source>
        <dbReference type="EMBL" id="SDL79877.1"/>
    </source>
</evidence>
<keyword evidence="1" id="KW-1133">Transmembrane helix</keyword>
<dbReference type="NCBIfam" id="TIGR02123">
    <property type="entry name" value="TRAP_fused"/>
    <property type="match status" value="1"/>
</dbReference>
<accession>A0A1G9N178</accession>
<feature type="transmembrane region" description="Helical" evidence="1">
    <location>
        <begin position="155"/>
        <end position="172"/>
    </location>
</feature>
<dbReference type="STRING" id="321763.SAMN04488692_10965"/>
<proteinExistence type="predicted"/>
<feature type="transmembrane region" description="Helical" evidence="1">
    <location>
        <begin position="201"/>
        <end position="223"/>
    </location>
</feature>
<protein>
    <submittedName>
        <fullName evidence="3">TRAP transporter, 4TM/12TM fusion protein</fullName>
    </submittedName>
</protein>
<dbReference type="EMBL" id="FNGO01000009">
    <property type="protein sequence ID" value="SDL79877.1"/>
    <property type="molecule type" value="Genomic_DNA"/>
</dbReference>
<feature type="transmembrane region" description="Helical" evidence="1">
    <location>
        <begin position="533"/>
        <end position="560"/>
    </location>
</feature>
<reference evidence="3 4" key="1">
    <citation type="submission" date="2016-10" db="EMBL/GenBank/DDBJ databases">
        <authorList>
            <person name="de Groot N.N."/>
        </authorList>
    </citation>
    <scope>NUCLEOTIDE SEQUENCE [LARGE SCALE GENOMIC DNA]</scope>
    <source>
        <strain evidence="3 4">SLAS-1</strain>
    </source>
</reference>
<dbReference type="InterPro" id="IPR011853">
    <property type="entry name" value="TRAP_DctM-Dct_fused"/>
</dbReference>
<gene>
    <name evidence="3" type="ORF">SAMN04488692_10965</name>
</gene>